<evidence type="ECO:0000313" key="2">
    <source>
        <dbReference type="EMBL" id="MCC5598999.1"/>
    </source>
</evidence>
<gene>
    <name evidence="2" type="ORF">LC586_07160</name>
</gene>
<dbReference type="InterPro" id="IPR009042">
    <property type="entry name" value="RNA_pol_sigma70_r1_2"/>
</dbReference>
<dbReference type="EMBL" id="JAIVFQ010000006">
    <property type="protein sequence ID" value="MCC5598999.1"/>
    <property type="molecule type" value="Genomic_DNA"/>
</dbReference>
<accession>A0ABS8I5C6</accession>
<feature type="domain" description="RNA polymerase sigma-70 region 1.2" evidence="1">
    <location>
        <begin position="2"/>
        <end position="20"/>
    </location>
</feature>
<organism evidence="2 3">
    <name type="scientific">Nostoc favosum CHAB5714</name>
    <dbReference type="NCBI Taxonomy" id="2780399"/>
    <lineage>
        <taxon>Bacteria</taxon>
        <taxon>Bacillati</taxon>
        <taxon>Cyanobacteriota</taxon>
        <taxon>Cyanophyceae</taxon>
        <taxon>Nostocales</taxon>
        <taxon>Nostocaceae</taxon>
        <taxon>Nostoc</taxon>
        <taxon>Nostoc favosum</taxon>
    </lineage>
</organism>
<keyword evidence="3" id="KW-1185">Reference proteome</keyword>
<dbReference type="Pfam" id="PF00140">
    <property type="entry name" value="Sigma70_r1_2"/>
    <property type="match status" value="1"/>
</dbReference>
<proteinExistence type="predicted"/>
<protein>
    <recommendedName>
        <fullName evidence="1">RNA polymerase sigma-70 region 1.2 domain-containing protein</fullName>
    </recommendedName>
</protein>
<evidence type="ECO:0000313" key="3">
    <source>
        <dbReference type="Proteomes" id="UP001199525"/>
    </source>
</evidence>
<sequence>MRTYLREIGRIPLLNHEQEINWRC</sequence>
<name>A0ABS8I5C6_9NOSO</name>
<comment type="caution">
    <text evidence="2">The sequence shown here is derived from an EMBL/GenBank/DDBJ whole genome shotgun (WGS) entry which is preliminary data.</text>
</comment>
<evidence type="ECO:0000259" key="1">
    <source>
        <dbReference type="Pfam" id="PF00140"/>
    </source>
</evidence>
<reference evidence="2 3" key="1">
    <citation type="journal article" date="2021" name="Microorganisms">
        <title>Genome Evolution of Filamentous Cyanobacterium Nostoc Species: From Facultative Symbiosis to Free Living.</title>
        <authorList>
            <person name="Huo D."/>
            <person name="Li H."/>
            <person name="Cai F."/>
            <person name="Guo X."/>
            <person name="Qiao Z."/>
            <person name="Wang W."/>
            <person name="Yu G."/>
            <person name="Li R."/>
        </authorList>
    </citation>
    <scope>NUCLEOTIDE SEQUENCE [LARGE SCALE GENOMIC DNA]</scope>
    <source>
        <strain evidence="2 3">CHAB 5714</strain>
    </source>
</reference>
<dbReference type="Proteomes" id="UP001199525">
    <property type="component" value="Unassembled WGS sequence"/>
</dbReference>